<dbReference type="EMBL" id="CAJVQC010002374">
    <property type="protein sequence ID" value="CAG8510484.1"/>
    <property type="molecule type" value="Genomic_DNA"/>
</dbReference>
<name>A0ACA9L4H6_9GLOM</name>
<sequence>MSANPFSEKIPLRIGKPIHLLNCMSLDDRDTILLEEQALRILKEIEEPIAVITIGRHDGFELGSSVNGCTKGIDIWNTPFYHEGKRVVVIDCEGINDPNQEVPWANKLFVLCLAISSTLIYNINGIIGRDDIDKLFLMTKIVSQIQPPNEFQFLPNLVVLLRDFQLDSPPDFVEYFLERLSNVNDDAANDITKFFKKFQVYAIPPPGIGQEDMRNMDKINTYQLDSNFVTKIEEAVTNIFEELPPKYLNASAMTGSIFAEYLEKCVEQINDPANTMLSIPSAYEVTINYAAQKAHETCLEIYTDMMNNMGFPISWDTFDETHTIAFEYAHKNFIQRILGNANQIQTFLKTFHDKIAALKDEFYKENSTALKNYNEERAHNLWNDHDTEGFEEAIELFEQIFGTEAIRGQEAAQVLNEFKANQYVDAIKLLNTNGALHDEYANDILERQQTERKYYEILQEEDEILTEINHVSIENGKIQEQLEEKVKTIEECIQNQEHQNYQIIYEERRQNQQVINRLMDENDRMFKLVEDYNRMLNQIREEHQEKINSLQTQLDRKMHKKNDILNVVKDVAMAVAPLIIK</sequence>
<evidence type="ECO:0000313" key="2">
    <source>
        <dbReference type="Proteomes" id="UP000789920"/>
    </source>
</evidence>
<keyword evidence="2" id="KW-1185">Reference proteome</keyword>
<comment type="caution">
    <text evidence="1">The sequence shown here is derived from an EMBL/GenBank/DDBJ whole genome shotgun (WGS) entry which is preliminary data.</text>
</comment>
<organism evidence="1 2">
    <name type="scientific">Racocetra persica</name>
    <dbReference type="NCBI Taxonomy" id="160502"/>
    <lineage>
        <taxon>Eukaryota</taxon>
        <taxon>Fungi</taxon>
        <taxon>Fungi incertae sedis</taxon>
        <taxon>Mucoromycota</taxon>
        <taxon>Glomeromycotina</taxon>
        <taxon>Glomeromycetes</taxon>
        <taxon>Diversisporales</taxon>
        <taxon>Gigasporaceae</taxon>
        <taxon>Racocetra</taxon>
    </lineage>
</organism>
<proteinExistence type="predicted"/>
<feature type="non-terminal residue" evidence="1">
    <location>
        <position position="581"/>
    </location>
</feature>
<evidence type="ECO:0000313" key="1">
    <source>
        <dbReference type="EMBL" id="CAG8510484.1"/>
    </source>
</evidence>
<dbReference type="Proteomes" id="UP000789920">
    <property type="component" value="Unassembled WGS sequence"/>
</dbReference>
<accession>A0ACA9L4H6</accession>
<reference evidence="1" key="1">
    <citation type="submission" date="2021-06" db="EMBL/GenBank/DDBJ databases">
        <authorList>
            <person name="Kallberg Y."/>
            <person name="Tangrot J."/>
            <person name="Rosling A."/>
        </authorList>
    </citation>
    <scope>NUCLEOTIDE SEQUENCE</scope>
    <source>
        <strain evidence="1">MA461A</strain>
    </source>
</reference>
<gene>
    <name evidence="1" type="ORF">RPERSI_LOCUS2235</name>
</gene>
<protein>
    <submittedName>
        <fullName evidence="1">35973_t:CDS:1</fullName>
    </submittedName>
</protein>